<keyword evidence="9" id="KW-0458">Lysosome</keyword>
<comment type="similarity">
    <text evidence="3">Belongs to the TECPR1 family.</text>
</comment>
<evidence type="ECO:0000256" key="10">
    <source>
        <dbReference type="ARBA" id="ARBA00023329"/>
    </source>
</evidence>
<dbReference type="InterPro" id="IPR006614">
    <property type="entry name" value="Peroxin/Ferlin"/>
</dbReference>
<dbReference type="InParanoid" id="A0A3P8UKX4"/>
<evidence type="ECO:0000256" key="11">
    <source>
        <dbReference type="SAM" id="MobiDB-lite"/>
    </source>
</evidence>
<dbReference type="GeneID" id="103382351"/>
<keyword evidence="15" id="KW-1185">Reference proteome</keyword>
<keyword evidence="10" id="KW-0968">Cytoplasmic vesicle</keyword>
<dbReference type="Proteomes" id="UP000265120">
    <property type="component" value="Chromosome 8"/>
</dbReference>
<keyword evidence="8" id="KW-0472">Membrane</keyword>
<dbReference type="GO" id="GO:0000421">
    <property type="term" value="C:autophagosome membrane"/>
    <property type="evidence" value="ECO:0007669"/>
    <property type="project" value="UniProtKB-SubCell"/>
</dbReference>
<dbReference type="GO" id="GO:0008289">
    <property type="term" value="F:lipid binding"/>
    <property type="evidence" value="ECO:0007669"/>
    <property type="project" value="UniProtKB-KW"/>
</dbReference>
<dbReference type="AlphaFoldDB" id="A0A3P8UKX4"/>
<evidence type="ECO:0000256" key="5">
    <source>
        <dbReference type="ARBA" id="ARBA00022737"/>
    </source>
</evidence>
<evidence type="ECO:0000256" key="4">
    <source>
        <dbReference type="ARBA" id="ARBA00016409"/>
    </source>
</evidence>
<feature type="domain" description="Peroxin/Ferlin" evidence="13">
    <location>
        <begin position="137"/>
        <end position="170"/>
    </location>
</feature>
<evidence type="ECO:0000256" key="8">
    <source>
        <dbReference type="ARBA" id="ARBA00023136"/>
    </source>
</evidence>
<proteinExistence type="inferred from homology"/>
<comment type="subcellular location">
    <subcellularLocation>
        <location evidence="1">Cytoplasmic vesicle</location>
        <location evidence="1">Autophagosome membrane</location>
    </subcellularLocation>
    <subcellularLocation>
        <location evidence="2">Lysosome membrane</location>
    </subcellularLocation>
</comment>
<dbReference type="PANTHER" id="PTHR23250">
    <property type="entry name" value="DYSFERLIN-RELATED"/>
    <property type="match status" value="1"/>
</dbReference>
<dbReference type="RefSeq" id="XP_016890239.1">
    <property type="nucleotide sequence ID" value="XM_017034750.1"/>
</dbReference>
<dbReference type="OrthoDB" id="72441at2759"/>
<evidence type="ECO:0000256" key="6">
    <source>
        <dbReference type="ARBA" id="ARBA00023006"/>
    </source>
</evidence>
<keyword evidence="7" id="KW-0446">Lipid-binding</keyword>
<dbReference type="InterPro" id="IPR051513">
    <property type="entry name" value="Tectonin_beta-prop"/>
</dbReference>
<reference evidence="14" key="2">
    <citation type="submission" date="2025-08" db="UniProtKB">
        <authorList>
            <consortium name="Ensembl"/>
        </authorList>
    </citation>
    <scope>IDENTIFICATION</scope>
</reference>
<dbReference type="KEGG" id="csem:103382351"/>
<evidence type="ECO:0000256" key="9">
    <source>
        <dbReference type="ARBA" id="ARBA00023228"/>
    </source>
</evidence>
<feature type="region of interest" description="Disordered" evidence="11">
    <location>
        <begin position="405"/>
        <end position="442"/>
    </location>
</feature>
<evidence type="ECO:0000256" key="2">
    <source>
        <dbReference type="ARBA" id="ARBA00004656"/>
    </source>
</evidence>
<name>A0A3P8UKX4_CYNSE</name>
<dbReference type="GeneTree" id="ENSGT00510000047886"/>
<dbReference type="SMART" id="SM00706">
    <property type="entry name" value="TECPR"/>
    <property type="match status" value="11"/>
</dbReference>
<dbReference type="Pfam" id="PF19193">
    <property type="entry name" value="Tectonin"/>
    <property type="match status" value="1"/>
</dbReference>
<keyword evidence="6" id="KW-0072">Autophagy</keyword>
<feature type="domain" description="Peroxin/Ferlin" evidence="13">
    <location>
        <begin position="898"/>
        <end position="931"/>
    </location>
</feature>
<keyword evidence="5" id="KW-0677">Repeat</keyword>
<dbReference type="FunFam" id="2.30.29.30:FF:000690">
    <property type="entry name" value="Tectonin beta-propeller repeat-containing protein 1"/>
    <property type="match status" value="1"/>
</dbReference>
<reference evidence="14 15" key="1">
    <citation type="journal article" date="2014" name="Nat. Genet.">
        <title>Whole-genome sequence of a flatfish provides insights into ZW sex chromosome evolution and adaptation to a benthic lifestyle.</title>
        <authorList>
            <person name="Chen S."/>
            <person name="Zhang G."/>
            <person name="Shao C."/>
            <person name="Huang Q."/>
            <person name="Liu G."/>
            <person name="Zhang P."/>
            <person name="Song W."/>
            <person name="An N."/>
            <person name="Chalopin D."/>
            <person name="Volff J.N."/>
            <person name="Hong Y."/>
            <person name="Li Q."/>
            <person name="Sha Z."/>
            <person name="Zhou H."/>
            <person name="Xie M."/>
            <person name="Yu Q."/>
            <person name="Liu Y."/>
            <person name="Xiang H."/>
            <person name="Wang N."/>
            <person name="Wu K."/>
            <person name="Yang C."/>
            <person name="Zhou Q."/>
            <person name="Liao X."/>
            <person name="Yang L."/>
            <person name="Hu Q."/>
            <person name="Zhang J."/>
            <person name="Meng L."/>
            <person name="Jin L."/>
            <person name="Tian Y."/>
            <person name="Lian J."/>
            <person name="Yang J."/>
            <person name="Miao G."/>
            <person name="Liu S."/>
            <person name="Liang Z."/>
            <person name="Yan F."/>
            <person name="Li Y."/>
            <person name="Sun B."/>
            <person name="Zhang H."/>
            <person name="Zhang J."/>
            <person name="Zhu Y."/>
            <person name="Du M."/>
            <person name="Zhao Y."/>
            <person name="Schartl M."/>
            <person name="Tang Q."/>
            <person name="Wang J."/>
        </authorList>
    </citation>
    <scope>NUCLEOTIDE SEQUENCE</scope>
</reference>
<dbReference type="Ensembl" id="ENSCSET00000000963.1">
    <property type="protein sequence ID" value="ENSCSEP00000000935.1"/>
    <property type="gene ID" value="ENSCSEG00000000648.1"/>
</dbReference>
<dbReference type="SMART" id="SM00693">
    <property type="entry name" value="DysFN"/>
    <property type="match status" value="2"/>
</dbReference>
<evidence type="ECO:0000313" key="14">
    <source>
        <dbReference type="Ensembl" id="ENSCSEP00000000935.1"/>
    </source>
</evidence>
<dbReference type="Pfam" id="PF06398">
    <property type="entry name" value="Pex24p"/>
    <property type="match status" value="2"/>
</dbReference>
<feature type="domain" description="Peroxin/Ferlin" evidence="12">
    <location>
        <begin position="64"/>
        <end position="125"/>
    </location>
</feature>
<dbReference type="GO" id="GO:0006914">
    <property type="term" value="P:autophagy"/>
    <property type="evidence" value="ECO:0007669"/>
    <property type="project" value="UniProtKB-KW"/>
</dbReference>
<dbReference type="Pfam" id="PF06462">
    <property type="entry name" value="Hyd_WA"/>
    <property type="match status" value="6"/>
</dbReference>
<evidence type="ECO:0000259" key="12">
    <source>
        <dbReference type="SMART" id="SM00693"/>
    </source>
</evidence>
<dbReference type="InterPro" id="IPR006624">
    <property type="entry name" value="Beta-propeller_rpt_TECPR"/>
</dbReference>
<dbReference type="GO" id="GO:0005765">
    <property type="term" value="C:lysosomal membrane"/>
    <property type="evidence" value="ECO:0007669"/>
    <property type="project" value="UniProtKB-SubCell"/>
</dbReference>
<dbReference type="SMART" id="SM00694">
    <property type="entry name" value="DysFC"/>
    <property type="match status" value="2"/>
</dbReference>
<evidence type="ECO:0000256" key="7">
    <source>
        <dbReference type="ARBA" id="ARBA00023121"/>
    </source>
</evidence>
<dbReference type="STRING" id="244447.ENSCSEP00000000935"/>
<dbReference type="SUPFAM" id="SSF50729">
    <property type="entry name" value="PH domain-like"/>
    <property type="match status" value="1"/>
</dbReference>
<dbReference type="PANTHER" id="PTHR23250:SF11">
    <property type="entry name" value="TECTONIN BETA-PROPELLER REPEAT-CONTAINING PROTEIN 1 ISOFORM X1"/>
    <property type="match status" value="1"/>
</dbReference>
<accession>A0A3P8UKX4</accession>
<feature type="domain" description="Peroxin/Ferlin" evidence="12">
    <location>
        <begin position="826"/>
        <end position="887"/>
    </location>
</feature>
<evidence type="ECO:0000259" key="13">
    <source>
        <dbReference type="SMART" id="SM00694"/>
    </source>
</evidence>
<dbReference type="InterPro" id="IPR010482">
    <property type="entry name" value="TECPR1-like_DysF"/>
</dbReference>
<organism evidence="14 15">
    <name type="scientific">Cynoglossus semilaevis</name>
    <name type="common">Tongue sole</name>
    <dbReference type="NCBI Taxonomy" id="244447"/>
    <lineage>
        <taxon>Eukaryota</taxon>
        <taxon>Metazoa</taxon>
        <taxon>Chordata</taxon>
        <taxon>Craniata</taxon>
        <taxon>Vertebrata</taxon>
        <taxon>Euteleostomi</taxon>
        <taxon>Actinopterygii</taxon>
        <taxon>Neopterygii</taxon>
        <taxon>Teleostei</taxon>
        <taxon>Neoteleostei</taxon>
        <taxon>Acanthomorphata</taxon>
        <taxon>Carangaria</taxon>
        <taxon>Pleuronectiformes</taxon>
        <taxon>Pleuronectoidei</taxon>
        <taxon>Cynoglossidae</taxon>
        <taxon>Cynoglossinae</taxon>
        <taxon>Cynoglossus</taxon>
    </lineage>
</organism>
<evidence type="ECO:0000313" key="15">
    <source>
        <dbReference type="Proteomes" id="UP000265120"/>
    </source>
</evidence>
<dbReference type="GO" id="GO:0031410">
    <property type="term" value="C:cytoplasmic vesicle"/>
    <property type="evidence" value="ECO:0007669"/>
    <property type="project" value="UniProtKB-KW"/>
</dbReference>
<reference evidence="14" key="3">
    <citation type="submission" date="2025-09" db="UniProtKB">
        <authorList>
            <consortium name="Ensembl"/>
        </authorList>
    </citation>
    <scope>IDENTIFICATION</scope>
</reference>
<sequence>MPSSLLWAVDVHGRVYSLSTVGQQWELCRDAHLEFKRVTAAQQCCWGIGCDNSIYLNVHASDVPVRYKEESYENQRWNPVDGFSERLLPSDRWQWSDVTGLQHQPLDGFQLPSSSWEWEGDWYVDENFEGEPTEKGGWTYAVDFPATYTKDKKWNSCVRRRRWLRYRRYQAMDSWAKIPSQQTTLPDPFSDISCGGWEVSEEPRGRLSLWAVSLQGKVWYREGIQHHSPEGSVWEEVPLPGEVVQISCGPGDLLWAVLWEGQLIVREGIGRDCPKGTSWTVVDSPSPDVGAIHVSVGVNVVWAVTKDNKVWFRRGVNSHNPCGSGWISMVGEMIMVNVGLNDQVWGISCEDRAVSFRQGVTSSELSGKTWKIISLPRDGERSHSSASSHQSAGCFFSGEARGQSVVSDVESDTEKGATSDNPEPFSASVDQTFDPPKSRIPKVTSDSFISELVSDREPSKNIRDVTPAVLEEEEFTAPSAGGATPSPLDPQWSNVDLEEAQVQQPQPGPALESSDTCSLSSVATYTLALEDSYVADERPLWAWMSGGGCNVDSHSQISWFNCSINTSTLVQSVQSMTLSVTPAQTAAWRRQILEQLGERSKREMDNFKHYEQAVEQSVWVKKGSMQWWRDWKPNKWVDVQFALEQFSGPEGHKDGILFVYYNFYEEKKYLHAFINEITILVPVLNEAKHTFAIYTPQRTQQRWPIRLAAATELEMHDWLALLSVSCCDSRGIQGPPSKQAIWSITCKGDIFVSEPSPALEATPYPTPCDQMYWRQVGGHLRLVECNNTGVVWGIGYDHTAWVYTGGYGGGFFQGLSSSTDNIYTQTDVKNVYIYENQRWNPVTGYTSRGLPTDRYMWSDASGLHERTKTSTKPPSPQWTWVSDWAVDYGVSEGTDREGWQYAADFPASYHGYKTMKDFVRRRRWVRKCKLTTTGPWQEVPPIALSDVTILSCSAEGSVDVVPLWAISNKGDVLCRLGVTALTPAGTSWLHVGTDQAFKSISIGSTSQVWAIAKDGSAFYRGSVSAQRPAGDCWYHIPSPAKQKLKQVSVGLTSVYAVDENENLWYRQRVTPSYPQGSSWEHISNNVRKVSVGPLDQVWIIADKVQGSQGLSRGTVCHRLGVQTVTPKGQSWDYGIGGGWDHITVRGNSMEPTRLPSLTSTPIPALWSPLLDINAEANSSAT</sequence>
<evidence type="ECO:0000256" key="1">
    <source>
        <dbReference type="ARBA" id="ARBA00004652"/>
    </source>
</evidence>
<evidence type="ECO:0000256" key="3">
    <source>
        <dbReference type="ARBA" id="ARBA00005966"/>
    </source>
</evidence>
<dbReference type="OMA" id="CPMQISR"/>
<protein>
    <recommendedName>
        <fullName evidence="4">Tectonin beta-propeller repeat-containing protein 1</fullName>
    </recommendedName>
</protein>